<dbReference type="RefSeq" id="WP_125686928.1">
    <property type="nucleotide sequence ID" value="NZ_JBHSSI010000065.1"/>
</dbReference>
<evidence type="ECO:0008006" key="4">
    <source>
        <dbReference type="Google" id="ProtNLM"/>
    </source>
</evidence>
<gene>
    <name evidence="2" type="ORF">ACFP1C_10880</name>
</gene>
<sequence length="75" mass="8463">MEVFFRNFHYRIFMLANIISAIGFSLFGIVFVIYARHMSHPSLASSVASVAGSLPLLLDILMGYLADQSTNYFRL</sequence>
<evidence type="ECO:0000313" key="3">
    <source>
        <dbReference type="Proteomes" id="UP001596283"/>
    </source>
</evidence>
<feature type="transmembrane region" description="Helical" evidence="1">
    <location>
        <begin position="47"/>
        <end position="66"/>
    </location>
</feature>
<dbReference type="Proteomes" id="UP001596283">
    <property type="component" value="Unassembled WGS sequence"/>
</dbReference>
<protein>
    <recommendedName>
        <fullName evidence="4">MFS transporter</fullName>
    </recommendedName>
</protein>
<feature type="transmembrane region" description="Helical" evidence="1">
    <location>
        <begin position="12"/>
        <end position="35"/>
    </location>
</feature>
<proteinExistence type="predicted"/>
<reference evidence="3" key="1">
    <citation type="journal article" date="2019" name="Int. J. Syst. Evol. Microbiol.">
        <title>The Global Catalogue of Microorganisms (GCM) 10K type strain sequencing project: providing services to taxonomists for standard genome sequencing and annotation.</title>
        <authorList>
            <consortium name="The Broad Institute Genomics Platform"/>
            <consortium name="The Broad Institute Genome Sequencing Center for Infectious Disease"/>
            <person name="Wu L."/>
            <person name="Ma J."/>
        </authorList>
    </citation>
    <scope>NUCLEOTIDE SEQUENCE [LARGE SCALE GENOMIC DNA]</scope>
    <source>
        <strain evidence="3">CCM 8908</strain>
    </source>
</reference>
<keyword evidence="3" id="KW-1185">Reference proteome</keyword>
<evidence type="ECO:0000313" key="2">
    <source>
        <dbReference type="EMBL" id="MFC6261447.1"/>
    </source>
</evidence>
<accession>A0ABW1TIN6</accession>
<evidence type="ECO:0000256" key="1">
    <source>
        <dbReference type="SAM" id="Phobius"/>
    </source>
</evidence>
<organism evidence="2 3">
    <name type="scientific">Levilactobacillus fujinensis</name>
    <dbReference type="NCBI Taxonomy" id="2486024"/>
    <lineage>
        <taxon>Bacteria</taxon>
        <taxon>Bacillati</taxon>
        <taxon>Bacillota</taxon>
        <taxon>Bacilli</taxon>
        <taxon>Lactobacillales</taxon>
        <taxon>Lactobacillaceae</taxon>
        <taxon>Levilactobacillus</taxon>
    </lineage>
</organism>
<keyword evidence="1" id="KW-0472">Membrane</keyword>
<dbReference type="EMBL" id="JBHSSI010000065">
    <property type="protein sequence ID" value="MFC6261447.1"/>
    <property type="molecule type" value="Genomic_DNA"/>
</dbReference>
<keyword evidence="1" id="KW-0812">Transmembrane</keyword>
<name>A0ABW1TIN6_9LACO</name>
<comment type="caution">
    <text evidence="2">The sequence shown here is derived from an EMBL/GenBank/DDBJ whole genome shotgun (WGS) entry which is preliminary data.</text>
</comment>
<keyword evidence="1" id="KW-1133">Transmembrane helix</keyword>